<gene>
    <name evidence="8" type="ORF">D777_00156</name>
</gene>
<dbReference type="Proteomes" id="UP000035057">
    <property type="component" value="Unassembled WGS sequence"/>
</dbReference>
<evidence type="ECO:0000256" key="2">
    <source>
        <dbReference type="ARBA" id="ARBA00007362"/>
    </source>
</evidence>
<evidence type="ECO:0000256" key="3">
    <source>
        <dbReference type="ARBA" id="ARBA00022692"/>
    </source>
</evidence>
<dbReference type="EMBL" id="ANIE01000001">
    <property type="protein sequence ID" value="KEF33148.1"/>
    <property type="molecule type" value="Genomic_DNA"/>
</dbReference>
<feature type="transmembrane region" description="Helical" evidence="6">
    <location>
        <begin position="120"/>
        <end position="137"/>
    </location>
</feature>
<protein>
    <submittedName>
        <fullName evidence="8">Permease of the drug/metabolite transporter (DMT) superfamily</fullName>
    </submittedName>
</protein>
<dbReference type="OrthoDB" id="2352272at2"/>
<evidence type="ECO:0000313" key="9">
    <source>
        <dbReference type="Proteomes" id="UP000035057"/>
    </source>
</evidence>
<comment type="subcellular location">
    <subcellularLocation>
        <location evidence="1">Membrane</location>
        <topology evidence="1">Multi-pass membrane protein</topology>
    </subcellularLocation>
</comment>
<feature type="transmembrane region" description="Helical" evidence="6">
    <location>
        <begin position="143"/>
        <end position="162"/>
    </location>
</feature>
<evidence type="ECO:0000256" key="4">
    <source>
        <dbReference type="ARBA" id="ARBA00022989"/>
    </source>
</evidence>
<dbReference type="PATRIC" id="fig|1137280.3.peg.152"/>
<dbReference type="InterPro" id="IPR037185">
    <property type="entry name" value="EmrE-like"/>
</dbReference>
<dbReference type="Pfam" id="PF00892">
    <property type="entry name" value="EamA"/>
    <property type="match status" value="2"/>
</dbReference>
<comment type="similarity">
    <text evidence="2">Belongs to the EamA transporter family.</text>
</comment>
<organism evidence="8 9">
    <name type="scientific">Marinobacter nitratireducens</name>
    <dbReference type="NCBI Taxonomy" id="1137280"/>
    <lineage>
        <taxon>Bacteria</taxon>
        <taxon>Pseudomonadati</taxon>
        <taxon>Pseudomonadota</taxon>
        <taxon>Gammaproteobacteria</taxon>
        <taxon>Pseudomonadales</taxon>
        <taxon>Marinobacteraceae</taxon>
        <taxon>Marinobacter</taxon>
    </lineage>
</organism>
<feature type="transmembrane region" description="Helical" evidence="6">
    <location>
        <begin position="88"/>
        <end position="108"/>
    </location>
</feature>
<evidence type="ECO:0000256" key="5">
    <source>
        <dbReference type="ARBA" id="ARBA00023136"/>
    </source>
</evidence>
<accession>A0A072N861</accession>
<evidence type="ECO:0000256" key="1">
    <source>
        <dbReference type="ARBA" id="ARBA00004141"/>
    </source>
</evidence>
<feature type="transmembrane region" description="Helical" evidence="6">
    <location>
        <begin position="209"/>
        <end position="229"/>
    </location>
</feature>
<feature type="transmembrane region" description="Helical" evidence="6">
    <location>
        <begin position="174"/>
        <end position="197"/>
    </location>
</feature>
<dbReference type="AlphaFoldDB" id="A0A072N861"/>
<keyword evidence="4 6" id="KW-1133">Transmembrane helix</keyword>
<dbReference type="InterPro" id="IPR000620">
    <property type="entry name" value="EamA_dom"/>
</dbReference>
<dbReference type="STRING" id="1137280.D777_00156"/>
<keyword evidence="5 6" id="KW-0472">Membrane</keyword>
<dbReference type="RefSeq" id="WP_051668898.1">
    <property type="nucleotide sequence ID" value="NZ_ANIE01000001.1"/>
</dbReference>
<proteinExistence type="inferred from homology"/>
<sequence length="306" mass="32955">MPVSAHYVLTVLIWGLTWTAIRLQVESAPVDISVFYRFVMASAVALGGLALLRRLPRFSARQHGWLVLQGLTLYSINFLLIYRAAENMTSGLLAVVFSLAALFNAFNGRVFMGILPTPRIYPAVALGVTGVALLFWHDLQVGNATPAALLFAAAGTFWFSLGNMISLKVRSEDIPLFAGNAWAMFYGAVALGAWCLINGTQWMLPTAGVFWGATVFLAIPGSIVAFFSYITVIRTLGADKAGYATVLFPVVALSVSTWLEGFVWSGTAFAGAALAVIGNWVLFGRKPKRAGNGQTSQTSVRFKESA</sequence>
<feature type="transmembrane region" description="Helical" evidence="6">
    <location>
        <begin position="34"/>
        <end position="52"/>
    </location>
</feature>
<evidence type="ECO:0000259" key="7">
    <source>
        <dbReference type="Pfam" id="PF00892"/>
    </source>
</evidence>
<evidence type="ECO:0000256" key="6">
    <source>
        <dbReference type="SAM" id="Phobius"/>
    </source>
</evidence>
<dbReference type="InterPro" id="IPR050638">
    <property type="entry name" value="AA-Vitamin_Transporters"/>
</dbReference>
<feature type="transmembrane region" description="Helical" evidence="6">
    <location>
        <begin position="241"/>
        <end position="259"/>
    </location>
</feature>
<name>A0A072N861_9GAMM</name>
<dbReference type="GO" id="GO:0016020">
    <property type="term" value="C:membrane"/>
    <property type="evidence" value="ECO:0007669"/>
    <property type="project" value="UniProtKB-SubCell"/>
</dbReference>
<feature type="domain" description="EamA" evidence="7">
    <location>
        <begin position="148"/>
        <end position="282"/>
    </location>
</feature>
<keyword evidence="9" id="KW-1185">Reference proteome</keyword>
<evidence type="ECO:0000313" key="8">
    <source>
        <dbReference type="EMBL" id="KEF33148.1"/>
    </source>
</evidence>
<dbReference type="SUPFAM" id="SSF103481">
    <property type="entry name" value="Multidrug resistance efflux transporter EmrE"/>
    <property type="match status" value="2"/>
</dbReference>
<dbReference type="PANTHER" id="PTHR32322:SF2">
    <property type="entry name" value="EAMA DOMAIN-CONTAINING PROTEIN"/>
    <property type="match status" value="1"/>
</dbReference>
<feature type="transmembrane region" description="Helical" evidence="6">
    <location>
        <begin position="64"/>
        <end position="82"/>
    </location>
</feature>
<keyword evidence="3 6" id="KW-0812">Transmembrane</keyword>
<dbReference type="PANTHER" id="PTHR32322">
    <property type="entry name" value="INNER MEMBRANE TRANSPORTER"/>
    <property type="match status" value="1"/>
</dbReference>
<feature type="transmembrane region" description="Helical" evidence="6">
    <location>
        <begin position="265"/>
        <end position="283"/>
    </location>
</feature>
<feature type="domain" description="EamA" evidence="7">
    <location>
        <begin position="8"/>
        <end position="135"/>
    </location>
</feature>
<reference evidence="8 9" key="1">
    <citation type="submission" date="2012-12" db="EMBL/GenBank/DDBJ databases">
        <title>Genome assembly of Marinobacter sp. AK21.</title>
        <authorList>
            <person name="Khatri I."/>
            <person name="Kumar R."/>
            <person name="Vaidya B."/>
            <person name="Subramanian S."/>
            <person name="Pinnaka A."/>
        </authorList>
    </citation>
    <scope>NUCLEOTIDE SEQUENCE [LARGE SCALE GENOMIC DNA]</scope>
    <source>
        <strain evidence="8 9">AK21</strain>
    </source>
</reference>
<comment type="caution">
    <text evidence="8">The sequence shown here is derived from an EMBL/GenBank/DDBJ whole genome shotgun (WGS) entry which is preliminary data.</text>
</comment>